<sequence length="198" mass="22469">MFVIGLTGGIASGKSTVSKILAQAGAHIIDADKIAHDVVMPNQLAWQKIVSHFGMSTILENGQLDRAALGATVFSNPAQRKWLEELIHPFVRAAIEKKIQVWNAEKKEIVVLDIPLLYEAGWDTLADETWVVSVDTATQLKRLVQRDRLSLMQAQKRIDSQMPLIEKVKRADYVIDNMFDLAKTREQVLKRWNQIRKR</sequence>
<dbReference type="STRING" id="84035.SAMN05660742_10567"/>
<evidence type="ECO:0000256" key="6">
    <source>
        <dbReference type="ARBA" id="ARBA00022840"/>
    </source>
</evidence>
<dbReference type="Gene3D" id="3.40.50.300">
    <property type="entry name" value="P-loop containing nucleotide triphosphate hydrolases"/>
    <property type="match status" value="1"/>
</dbReference>
<dbReference type="EC" id="2.7.1.24" evidence="8 9"/>
<dbReference type="FunFam" id="3.40.50.300:FF:000991">
    <property type="entry name" value="Dephospho-CoA kinase"/>
    <property type="match status" value="1"/>
</dbReference>
<reference evidence="10 11" key="1">
    <citation type="submission" date="2016-10" db="EMBL/GenBank/DDBJ databases">
        <authorList>
            <person name="de Groot N.N."/>
        </authorList>
    </citation>
    <scope>NUCLEOTIDE SEQUENCE [LARGE SCALE GENOMIC DNA]</scope>
    <source>
        <strain evidence="10 11">DSM 2179</strain>
    </source>
</reference>
<comment type="pathway">
    <text evidence="8">Cofactor biosynthesis; coenzyme A biosynthesis; CoA from (R)-pantothenate: step 5/5.</text>
</comment>
<evidence type="ECO:0000256" key="8">
    <source>
        <dbReference type="HAMAP-Rule" id="MF_00376"/>
    </source>
</evidence>
<evidence type="ECO:0000256" key="2">
    <source>
        <dbReference type="ARBA" id="ARBA00022490"/>
    </source>
</evidence>
<evidence type="ECO:0000313" key="11">
    <source>
        <dbReference type="Proteomes" id="UP000199662"/>
    </source>
</evidence>
<protein>
    <recommendedName>
        <fullName evidence="8 9">Dephospho-CoA kinase</fullName>
        <ecNumber evidence="8 9">2.7.1.24</ecNumber>
    </recommendedName>
    <alternativeName>
        <fullName evidence="8">Dephosphocoenzyme A kinase</fullName>
    </alternativeName>
</protein>
<dbReference type="EMBL" id="FNZK01000005">
    <property type="protein sequence ID" value="SEJ27027.1"/>
    <property type="molecule type" value="Genomic_DNA"/>
</dbReference>
<dbReference type="SUPFAM" id="SSF52540">
    <property type="entry name" value="P-loop containing nucleoside triphosphate hydrolases"/>
    <property type="match status" value="1"/>
</dbReference>
<dbReference type="InterPro" id="IPR001977">
    <property type="entry name" value="Depp_CoAkinase"/>
</dbReference>
<name>A0A1H6XJX6_9FIRM</name>
<dbReference type="HAMAP" id="MF_00376">
    <property type="entry name" value="Dephospho_CoA_kinase"/>
    <property type="match status" value="1"/>
</dbReference>
<dbReference type="GO" id="GO:0015937">
    <property type="term" value="P:coenzyme A biosynthetic process"/>
    <property type="evidence" value="ECO:0007669"/>
    <property type="project" value="UniProtKB-UniRule"/>
</dbReference>
<accession>A0A1H6XJX6</accession>
<dbReference type="GO" id="GO:0004140">
    <property type="term" value="F:dephospho-CoA kinase activity"/>
    <property type="evidence" value="ECO:0007669"/>
    <property type="project" value="UniProtKB-UniRule"/>
</dbReference>
<dbReference type="CDD" id="cd02022">
    <property type="entry name" value="DPCK"/>
    <property type="match status" value="1"/>
</dbReference>
<evidence type="ECO:0000256" key="1">
    <source>
        <dbReference type="ARBA" id="ARBA00009018"/>
    </source>
</evidence>
<feature type="binding site" evidence="8">
    <location>
        <begin position="11"/>
        <end position="16"/>
    </location>
    <ligand>
        <name>ATP</name>
        <dbReference type="ChEBI" id="CHEBI:30616"/>
    </ligand>
</feature>
<keyword evidence="2 8" id="KW-0963">Cytoplasm</keyword>
<comment type="similarity">
    <text evidence="1 8">Belongs to the CoaE family.</text>
</comment>
<keyword evidence="4 8" id="KW-0547">Nucleotide-binding</keyword>
<proteinExistence type="inferred from homology"/>
<dbReference type="PANTHER" id="PTHR10695:SF46">
    <property type="entry name" value="BIFUNCTIONAL COENZYME A SYNTHASE-RELATED"/>
    <property type="match status" value="1"/>
</dbReference>
<dbReference type="UniPathway" id="UPA00241">
    <property type="reaction ID" value="UER00356"/>
</dbReference>
<dbReference type="GO" id="GO:0005524">
    <property type="term" value="F:ATP binding"/>
    <property type="evidence" value="ECO:0007669"/>
    <property type="project" value="UniProtKB-UniRule"/>
</dbReference>
<dbReference type="AlphaFoldDB" id="A0A1H6XJX6"/>
<evidence type="ECO:0000256" key="3">
    <source>
        <dbReference type="ARBA" id="ARBA00022679"/>
    </source>
</evidence>
<dbReference type="GO" id="GO:0005737">
    <property type="term" value="C:cytoplasm"/>
    <property type="evidence" value="ECO:0007669"/>
    <property type="project" value="UniProtKB-SubCell"/>
</dbReference>
<gene>
    <name evidence="8" type="primary">coaE</name>
    <name evidence="10" type="ORF">SAMN05660742_10567</name>
</gene>
<evidence type="ECO:0000256" key="9">
    <source>
        <dbReference type="NCBIfam" id="TIGR00152"/>
    </source>
</evidence>
<evidence type="ECO:0000256" key="4">
    <source>
        <dbReference type="ARBA" id="ARBA00022741"/>
    </source>
</evidence>
<keyword evidence="6 8" id="KW-0067">ATP-binding</keyword>
<dbReference type="NCBIfam" id="TIGR00152">
    <property type="entry name" value="dephospho-CoA kinase"/>
    <property type="match status" value="1"/>
</dbReference>
<keyword evidence="3 8" id="KW-0808">Transferase</keyword>
<evidence type="ECO:0000313" key="10">
    <source>
        <dbReference type="EMBL" id="SEJ27027.1"/>
    </source>
</evidence>
<dbReference type="InterPro" id="IPR027417">
    <property type="entry name" value="P-loop_NTPase"/>
</dbReference>
<comment type="subcellular location">
    <subcellularLocation>
        <location evidence="8">Cytoplasm</location>
    </subcellularLocation>
</comment>
<keyword evidence="5 8" id="KW-0418">Kinase</keyword>
<dbReference type="PANTHER" id="PTHR10695">
    <property type="entry name" value="DEPHOSPHO-COA KINASE-RELATED"/>
    <property type="match status" value="1"/>
</dbReference>
<comment type="catalytic activity">
    <reaction evidence="8">
        <text>3'-dephospho-CoA + ATP = ADP + CoA + H(+)</text>
        <dbReference type="Rhea" id="RHEA:18245"/>
        <dbReference type="ChEBI" id="CHEBI:15378"/>
        <dbReference type="ChEBI" id="CHEBI:30616"/>
        <dbReference type="ChEBI" id="CHEBI:57287"/>
        <dbReference type="ChEBI" id="CHEBI:57328"/>
        <dbReference type="ChEBI" id="CHEBI:456216"/>
        <dbReference type="EC" id="2.7.1.24"/>
    </reaction>
</comment>
<dbReference type="Proteomes" id="UP000199662">
    <property type="component" value="Unassembled WGS sequence"/>
</dbReference>
<keyword evidence="7 8" id="KW-0173">Coenzyme A biosynthesis</keyword>
<comment type="function">
    <text evidence="8">Catalyzes the phosphorylation of the 3'-hydroxyl group of dephosphocoenzyme A to form coenzyme A.</text>
</comment>
<evidence type="ECO:0000256" key="7">
    <source>
        <dbReference type="ARBA" id="ARBA00022993"/>
    </source>
</evidence>
<dbReference type="RefSeq" id="WP_091830224.1">
    <property type="nucleotide sequence ID" value="NZ_FNZK01000005.1"/>
</dbReference>
<evidence type="ECO:0000256" key="5">
    <source>
        <dbReference type="ARBA" id="ARBA00022777"/>
    </source>
</evidence>
<keyword evidence="11" id="KW-1185">Reference proteome</keyword>
<dbReference type="PROSITE" id="PS51219">
    <property type="entry name" value="DPCK"/>
    <property type="match status" value="1"/>
</dbReference>
<organism evidence="10 11">
    <name type="scientific">Propionispira arboris</name>
    <dbReference type="NCBI Taxonomy" id="84035"/>
    <lineage>
        <taxon>Bacteria</taxon>
        <taxon>Bacillati</taxon>
        <taxon>Bacillota</taxon>
        <taxon>Negativicutes</taxon>
        <taxon>Selenomonadales</taxon>
        <taxon>Selenomonadaceae</taxon>
        <taxon>Propionispira</taxon>
    </lineage>
</organism>
<dbReference type="Pfam" id="PF01121">
    <property type="entry name" value="CoaE"/>
    <property type="match status" value="1"/>
</dbReference>